<dbReference type="GO" id="GO:0005829">
    <property type="term" value="C:cytosol"/>
    <property type="evidence" value="ECO:0007669"/>
    <property type="project" value="TreeGrafter"/>
</dbReference>
<dbReference type="Proteomes" id="UP000547674">
    <property type="component" value="Unassembled WGS sequence"/>
</dbReference>
<evidence type="ECO:0000313" key="1">
    <source>
        <dbReference type="EMBL" id="NNF08252.1"/>
    </source>
</evidence>
<evidence type="ECO:0000313" key="2">
    <source>
        <dbReference type="Proteomes" id="UP000547674"/>
    </source>
</evidence>
<dbReference type="EMBL" id="JABDJR010000637">
    <property type="protein sequence ID" value="NNF08252.1"/>
    <property type="molecule type" value="Genomic_DNA"/>
</dbReference>
<dbReference type="SUPFAM" id="SSF46785">
    <property type="entry name" value="Winged helix' DNA-binding domain"/>
    <property type="match status" value="1"/>
</dbReference>
<dbReference type="GO" id="GO:0003700">
    <property type="term" value="F:DNA-binding transcription factor activity"/>
    <property type="evidence" value="ECO:0007669"/>
    <property type="project" value="TreeGrafter"/>
</dbReference>
<proteinExistence type="predicted"/>
<protein>
    <submittedName>
        <fullName evidence="1">Rrf2 family transcriptional regulator</fullName>
    </submittedName>
</protein>
<dbReference type="PANTHER" id="PTHR33221:SF13">
    <property type="entry name" value="TRANSCRIPTIONAL REGULATOR-RELATED"/>
    <property type="match status" value="1"/>
</dbReference>
<accession>A0A7Y2EC77</accession>
<sequence>MFSQTFEYALRAVVFLAERPNSRWTANQIAEAVQVPAGYLAKVMQILAKKEIVKSQRGLNGGFSLARNPDELTVYEVLTIVDPLPRIRQCPLNIESHKVNLCALHRKLDTSMEMVEQSLRDTKISELFAGEPIFPQA</sequence>
<organism evidence="1 2">
    <name type="scientific">Eiseniibacteriota bacterium</name>
    <dbReference type="NCBI Taxonomy" id="2212470"/>
    <lineage>
        <taxon>Bacteria</taxon>
        <taxon>Candidatus Eiseniibacteriota</taxon>
    </lineage>
</organism>
<dbReference type="InterPro" id="IPR036388">
    <property type="entry name" value="WH-like_DNA-bd_sf"/>
</dbReference>
<dbReference type="InterPro" id="IPR036390">
    <property type="entry name" value="WH_DNA-bd_sf"/>
</dbReference>
<dbReference type="NCBIfam" id="TIGR00738">
    <property type="entry name" value="rrf2_super"/>
    <property type="match status" value="1"/>
</dbReference>
<dbReference type="InterPro" id="IPR000944">
    <property type="entry name" value="Tscrpt_reg_Rrf2"/>
</dbReference>
<dbReference type="Gene3D" id="1.10.10.10">
    <property type="entry name" value="Winged helix-like DNA-binding domain superfamily/Winged helix DNA-binding domain"/>
    <property type="match status" value="1"/>
</dbReference>
<reference evidence="1 2" key="1">
    <citation type="submission" date="2020-03" db="EMBL/GenBank/DDBJ databases">
        <title>Metabolic flexibility allows generalist bacteria to become dominant in a frequently disturbed ecosystem.</title>
        <authorList>
            <person name="Chen Y.-J."/>
            <person name="Leung P.M."/>
            <person name="Bay S.K."/>
            <person name="Hugenholtz P."/>
            <person name="Kessler A.J."/>
            <person name="Shelley G."/>
            <person name="Waite D.W."/>
            <person name="Cook P.L."/>
            <person name="Greening C."/>
        </authorList>
    </citation>
    <scope>NUCLEOTIDE SEQUENCE [LARGE SCALE GENOMIC DNA]</scope>
    <source>
        <strain evidence="1">SS_bin_28</strain>
    </source>
</reference>
<name>A0A7Y2EC77_UNCEI</name>
<comment type="caution">
    <text evidence="1">The sequence shown here is derived from an EMBL/GenBank/DDBJ whole genome shotgun (WGS) entry which is preliminary data.</text>
</comment>
<dbReference type="PANTHER" id="PTHR33221">
    <property type="entry name" value="WINGED HELIX-TURN-HELIX TRANSCRIPTIONAL REGULATOR, RRF2 FAMILY"/>
    <property type="match status" value="1"/>
</dbReference>
<dbReference type="Pfam" id="PF02082">
    <property type="entry name" value="Rrf2"/>
    <property type="match status" value="1"/>
</dbReference>
<dbReference type="PROSITE" id="PS51197">
    <property type="entry name" value="HTH_RRF2_2"/>
    <property type="match status" value="1"/>
</dbReference>
<gene>
    <name evidence="1" type="ORF">HKN21_15925</name>
</gene>
<dbReference type="AlphaFoldDB" id="A0A7Y2EC77"/>